<dbReference type="GO" id="GO:0006352">
    <property type="term" value="P:DNA-templated transcription initiation"/>
    <property type="evidence" value="ECO:0007669"/>
    <property type="project" value="InterPro"/>
</dbReference>
<dbReference type="InterPro" id="IPR013249">
    <property type="entry name" value="RNA_pol_sigma70_r4_t2"/>
</dbReference>
<dbReference type="EMBL" id="CM000913">
    <property type="protein sequence ID" value="EFG08364.1"/>
    <property type="molecule type" value="Genomic_DNA"/>
</dbReference>
<dbReference type="InterPro" id="IPR039425">
    <property type="entry name" value="RNA_pol_sigma-70-like"/>
</dbReference>
<name>B5H2R4_STRCL</name>
<dbReference type="GeneID" id="93730180"/>
<dbReference type="eggNOG" id="COG1595">
    <property type="taxonomic scope" value="Bacteria"/>
</dbReference>
<keyword evidence="5" id="KW-0804">Transcription</keyword>
<evidence type="ECO:0000256" key="5">
    <source>
        <dbReference type="ARBA" id="ARBA00023163"/>
    </source>
</evidence>
<feature type="domain" description="RNA polymerase sigma factor 70 region 4 type 2" evidence="6">
    <location>
        <begin position="123"/>
        <end position="170"/>
    </location>
</feature>
<evidence type="ECO:0000259" key="6">
    <source>
        <dbReference type="Pfam" id="PF08281"/>
    </source>
</evidence>
<evidence type="ECO:0000256" key="1">
    <source>
        <dbReference type="ARBA" id="ARBA00010641"/>
    </source>
</evidence>
<keyword evidence="8" id="KW-1185">Reference proteome</keyword>
<dbReference type="PANTHER" id="PTHR43133">
    <property type="entry name" value="RNA POLYMERASE ECF-TYPE SIGMA FACTO"/>
    <property type="match status" value="1"/>
</dbReference>
<dbReference type="OrthoDB" id="9811152at2"/>
<evidence type="ECO:0000256" key="4">
    <source>
        <dbReference type="ARBA" id="ARBA00023125"/>
    </source>
</evidence>
<dbReference type="Proteomes" id="UP000002357">
    <property type="component" value="Chromosome"/>
</dbReference>
<sequence>MRGRRGDTRLKVVDGAAAEDGAVDIGRLRAVLLMSGLPWGELDDGVQQVRLKLLEEKARRGADGIRDERAWTSVVASRVAIDWHRQRTRETGLRERLAARWAVRPPVEHPQEHRALALSVADGLARLTDNQRQALVLRYYGDLSVRDIARLLDIPEGTVKSRLSKASAALRNVLGAQAAAETEAEQGREGERKTS</sequence>
<dbReference type="GO" id="GO:0003677">
    <property type="term" value="F:DNA binding"/>
    <property type="evidence" value="ECO:0007669"/>
    <property type="project" value="UniProtKB-KW"/>
</dbReference>
<evidence type="ECO:0000313" key="7">
    <source>
        <dbReference type="EMBL" id="EFG08364.1"/>
    </source>
</evidence>
<accession>B5H2R4</accession>
<dbReference type="NCBIfam" id="TIGR02937">
    <property type="entry name" value="sigma70-ECF"/>
    <property type="match status" value="1"/>
</dbReference>
<dbReference type="GO" id="GO:0016987">
    <property type="term" value="F:sigma factor activity"/>
    <property type="evidence" value="ECO:0007669"/>
    <property type="project" value="UniProtKB-KW"/>
</dbReference>
<keyword evidence="3" id="KW-0731">Sigma factor</keyword>
<reference evidence="7 8" key="1">
    <citation type="journal article" date="2010" name="Genome Biol. Evol.">
        <title>The sequence of a 1.8-mb bacterial linear plasmid reveals a rich evolutionary reservoir of secondary metabolic pathways.</title>
        <authorList>
            <person name="Medema M.H."/>
            <person name="Trefzer A."/>
            <person name="Kovalchuk A."/>
            <person name="van den Berg M."/>
            <person name="Mueller U."/>
            <person name="Heijne W."/>
            <person name="Wu L."/>
            <person name="Alam M.T."/>
            <person name="Ronning C.M."/>
            <person name="Nierman W.C."/>
            <person name="Bovenberg R.A.L."/>
            <person name="Breitling R."/>
            <person name="Takano E."/>
        </authorList>
    </citation>
    <scope>NUCLEOTIDE SEQUENCE [LARGE SCALE GENOMIC DNA]</scope>
    <source>
        <strain evidence="8">ATCC 27064 / DSM 738 / JCM 4710 / NBRC 13307 / NCIMB 12785 / NRRL 3585 / VKM Ac-602</strain>
    </source>
</reference>
<organism evidence="7 8">
    <name type="scientific">Streptomyces clavuligerus</name>
    <dbReference type="NCBI Taxonomy" id="1901"/>
    <lineage>
        <taxon>Bacteria</taxon>
        <taxon>Bacillati</taxon>
        <taxon>Actinomycetota</taxon>
        <taxon>Actinomycetes</taxon>
        <taxon>Kitasatosporales</taxon>
        <taxon>Streptomycetaceae</taxon>
        <taxon>Streptomyces</taxon>
    </lineage>
</organism>
<evidence type="ECO:0000256" key="3">
    <source>
        <dbReference type="ARBA" id="ARBA00023082"/>
    </source>
</evidence>
<gene>
    <name evidence="7" type="ORF">SCLAV_3293</name>
</gene>
<evidence type="ECO:0000256" key="2">
    <source>
        <dbReference type="ARBA" id="ARBA00023015"/>
    </source>
</evidence>
<dbReference type="SUPFAM" id="SSF88659">
    <property type="entry name" value="Sigma3 and sigma4 domains of RNA polymerase sigma factors"/>
    <property type="match status" value="1"/>
</dbReference>
<comment type="similarity">
    <text evidence="1">Belongs to the sigma-70 factor family. ECF subfamily.</text>
</comment>
<evidence type="ECO:0000313" key="8">
    <source>
        <dbReference type="Proteomes" id="UP000002357"/>
    </source>
</evidence>
<dbReference type="InterPro" id="IPR014284">
    <property type="entry name" value="RNA_pol_sigma-70_dom"/>
</dbReference>
<proteinExistence type="inferred from homology"/>
<dbReference type="AlphaFoldDB" id="B5H2R4"/>
<dbReference type="Gene3D" id="1.10.10.10">
    <property type="entry name" value="Winged helix-like DNA-binding domain superfamily/Winged helix DNA-binding domain"/>
    <property type="match status" value="1"/>
</dbReference>
<dbReference type="InterPro" id="IPR036388">
    <property type="entry name" value="WH-like_DNA-bd_sf"/>
</dbReference>
<dbReference type="RefSeq" id="WP_003958560.1">
    <property type="nucleotide sequence ID" value="NZ_CM000913.1"/>
</dbReference>
<protein>
    <submittedName>
        <fullName evidence="7">RNA polymerase ECF-subfamily sigma factor</fullName>
    </submittedName>
</protein>
<dbReference type="InterPro" id="IPR013324">
    <property type="entry name" value="RNA_pol_sigma_r3/r4-like"/>
</dbReference>
<dbReference type="Pfam" id="PF08281">
    <property type="entry name" value="Sigma70_r4_2"/>
    <property type="match status" value="1"/>
</dbReference>
<dbReference type="KEGG" id="sclf:BB341_12145"/>
<keyword evidence="2" id="KW-0805">Transcription regulation</keyword>
<dbReference type="STRING" id="1901.BB341_12145"/>
<dbReference type="CDD" id="cd06171">
    <property type="entry name" value="Sigma70_r4"/>
    <property type="match status" value="1"/>
</dbReference>
<keyword evidence="4" id="KW-0238">DNA-binding</keyword>
<dbReference type="PANTHER" id="PTHR43133:SF52">
    <property type="entry name" value="ECF RNA POLYMERASE SIGMA FACTOR SIGL"/>
    <property type="match status" value="1"/>
</dbReference>